<dbReference type="RefSeq" id="WP_368629896.1">
    <property type="nucleotide sequence ID" value="NZ_JAYWLU010000016.1"/>
</dbReference>
<comment type="caution">
    <text evidence="1">The sequence shown here is derived from an EMBL/GenBank/DDBJ whole genome shotgun (WGS) entry which is preliminary data.</text>
</comment>
<dbReference type="InterPro" id="IPR029058">
    <property type="entry name" value="AB_hydrolase_fold"/>
</dbReference>
<gene>
    <name evidence="1" type="ORF">VVR66_13790</name>
</gene>
<dbReference type="Gene3D" id="3.40.50.1820">
    <property type="entry name" value="alpha/beta hydrolase"/>
    <property type="match status" value="1"/>
</dbReference>
<evidence type="ECO:0000313" key="1">
    <source>
        <dbReference type="EMBL" id="MEX3595786.1"/>
    </source>
</evidence>
<dbReference type="EMBL" id="JAYWLU010000016">
    <property type="protein sequence ID" value="MEX3595786.1"/>
    <property type="molecule type" value="Genomic_DNA"/>
</dbReference>
<dbReference type="PANTHER" id="PTHR34853:SF1">
    <property type="entry name" value="LIPASE 5"/>
    <property type="match status" value="1"/>
</dbReference>
<keyword evidence="2" id="KW-1185">Reference proteome</keyword>
<organism evidence="1 2">
    <name type="scientific">Kocuria carniphila</name>
    <dbReference type="NCBI Taxonomy" id="262208"/>
    <lineage>
        <taxon>Bacteria</taxon>
        <taxon>Bacillati</taxon>
        <taxon>Actinomycetota</taxon>
        <taxon>Actinomycetes</taxon>
        <taxon>Micrococcales</taxon>
        <taxon>Micrococcaceae</taxon>
        <taxon>Kocuria</taxon>
    </lineage>
</organism>
<protein>
    <submittedName>
        <fullName evidence="1">Lipase family protein</fullName>
    </submittedName>
</protein>
<sequence length="358" mass="37537">MRQEPAKFYLDPVKLIQPNAKATRIMYRTTNSHGQAVGTTGTVLASNATWPKKGPRPLVVFSPGTQGMADRCAPSRQMALGMEYEAFSLTGLINAGYSVVVPDYIGLGTEGPHTYMNRVDQAHAVLDAGRAAQRAGILGIAAETPVAMVGYSQGGGATASAAETAPTYAPELKVKTAWAGAPPADLSATGKHIDSTLFSGLAFYVMGAATESGADARGDLNADGLARYAKAQDSCIINGVLDHALVPTSSLTKDGSTFTRLLGKPELAGYLAQQTNGTEGRHPAVPVRIAHGPADDVVPYRAGRELAQRWCASGANVSFQTLVTPTHLGGYLEGVPAMLTHLDARFNGLPQVSSCWRL</sequence>
<dbReference type="Pfam" id="PF03583">
    <property type="entry name" value="LIP"/>
    <property type="match status" value="1"/>
</dbReference>
<dbReference type="PANTHER" id="PTHR34853">
    <property type="match status" value="1"/>
</dbReference>
<dbReference type="InterPro" id="IPR005152">
    <property type="entry name" value="Lipase_secreted"/>
</dbReference>
<dbReference type="SUPFAM" id="SSF53474">
    <property type="entry name" value="alpha/beta-Hydrolases"/>
    <property type="match status" value="1"/>
</dbReference>
<accession>A0ABV3V7N3</accession>
<reference evidence="1 2" key="1">
    <citation type="journal article" date="2024" name="Fungal Genet. Biol.">
        <title>The porcine skin microbiome exhibits broad fungal antagonism.</title>
        <authorList>
            <person name="De La Cruz K.F."/>
            <person name="Townsend E.C."/>
            <person name="Alex Cheong J.Z."/>
            <person name="Salamzade R."/>
            <person name="Liu A."/>
            <person name="Sandstrom S."/>
            <person name="Davila E."/>
            <person name="Huang L."/>
            <person name="Xu K.H."/>
            <person name="Wu S.Y."/>
            <person name="Meudt J.J."/>
            <person name="Shanmuganayagam D."/>
            <person name="Gibson A.L.F."/>
            <person name="Kalan L.R."/>
        </authorList>
    </citation>
    <scope>NUCLEOTIDE SEQUENCE [LARGE SCALE GENOMIC DNA]</scope>
    <source>
        <strain evidence="1 2">LK2625</strain>
    </source>
</reference>
<proteinExistence type="predicted"/>
<evidence type="ECO:0000313" key="2">
    <source>
        <dbReference type="Proteomes" id="UP001558481"/>
    </source>
</evidence>
<name>A0ABV3V7N3_9MICC</name>
<dbReference type="PIRSF" id="PIRSF029171">
    <property type="entry name" value="Esterase_LipA"/>
    <property type="match status" value="1"/>
</dbReference>
<dbReference type="Proteomes" id="UP001558481">
    <property type="component" value="Unassembled WGS sequence"/>
</dbReference>
<dbReference type="Gene3D" id="1.10.260.130">
    <property type="match status" value="1"/>
</dbReference>